<evidence type="ECO:0000256" key="1">
    <source>
        <dbReference type="SAM" id="SignalP"/>
    </source>
</evidence>
<evidence type="ECO:0000313" key="2">
    <source>
        <dbReference type="EMBL" id="MCS6521151.1"/>
    </source>
</evidence>
<protein>
    <recommendedName>
        <fullName evidence="4">Sporulation and spore germination protein</fullName>
    </recommendedName>
</protein>
<keyword evidence="3" id="KW-1185">Reference proteome</keyword>
<dbReference type="Proteomes" id="UP001652264">
    <property type="component" value="Unassembled WGS sequence"/>
</dbReference>
<evidence type="ECO:0008006" key="4">
    <source>
        <dbReference type="Google" id="ProtNLM"/>
    </source>
</evidence>
<dbReference type="PROSITE" id="PS51257">
    <property type="entry name" value="PROKAR_LIPOPROTEIN"/>
    <property type="match status" value="1"/>
</dbReference>
<dbReference type="GeneID" id="95324067"/>
<keyword evidence="1" id="KW-0732">Signal</keyword>
<organism evidence="2 3">
    <name type="scientific">Curtobacterium citreum</name>
    <dbReference type="NCBI Taxonomy" id="2036"/>
    <lineage>
        <taxon>Bacteria</taxon>
        <taxon>Bacillati</taxon>
        <taxon>Actinomycetota</taxon>
        <taxon>Actinomycetes</taxon>
        <taxon>Micrococcales</taxon>
        <taxon>Microbacteriaceae</taxon>
        <taxon>Curtobacterium</taxon>
    </lineage>
</organism>
<sequence length="301" mass="30964">MRGIRWVAAAVVGAAAATALTGCGAGSWCSPLEPGPSVTAEYAPTVKRLEALPGVVVVTARYWQPDDSHCVSREYLETAAWSADFTVRVRAGFTLEQVRSVRAALGPSTATVRAPAGHDLAAWELDLANPSGATPAPSAAPLTVDERGFRLVTAAAALPDVTVAQQGASTTVRVRTPSSLPAAAAWLRAHLDGDDPSSVYVGTAKTWTTYVSVTGSSPVSETTVETAARVAAADPDVRRFSVSGSLVTAVVPTERQAKAVVAAFEATPVDADGQRVSVWWPDGNGTEVSGTVGSAAARRVG</sequence>
<dbReference type="RefSeq" id="WP_141861503.1">
    <property type="nucleotide sequence ID" value="NZ_BMNV01000002.1"/>
</dbReference>
<comment type="caution">
    <text evidence="2">The sequence shown here is derived from an EMBL/GenBank/DDBJ whole genome shotgun (WGS) entry which is preliminary data.</text>
</comment>
<name>A0ABT2HD16_9MICO</name>
<dbReference type="EMBL" id="JANVAD010000001">
    <property type="protein sequence ID" value="MCS6521151.1"/>
    <property type="molecule type" value="Genomic_DNA"/>
</dbReference>
<feature type="signal peptide" evidence="1">
    <location>
        <begin position="1"/>
        <end position="21"/>
    </location>
</feature>
<accession>A0ABT2HD16</accession>
<evidence type="ECO:0000313" key="3">
    <source>
        <dbReference type="Proteomes" id="UP001652264"/>
    </source>
</evidence>
<gene>
    <name evidence="2" type="ORF">NYQ28_01050</name>
</gene>
<reference evidence="2 3" key="1">
    <citation type="submission" date="2022-08" db="EMBL/GenBank/DDBJ databases">
        <title>Taxonomy of Curtobacterium flaccumfaciens.</title>
        <authorList>
            <person name="Osdaghi E."/>
            <person name="Taghavi S.M."/>
            <person name="Hamidizade M."/>
            <person name="Abachi H."/>
            <person name="Fazliarab A."/>
            <person name="Baeyen S."/>
            <person name="Portier P."/>
            <person name="Van Vaerenbergh J."/>
            <person name="Jacques M.-A."/>
        </authorList>
    </citation>
    <scope>NUCLEOTIDE SEQUENCE [LARGE SCALE GENOMIC DNA]</scope>
    <source>
        <strain evidence="2 3">LMG8786T</strain>
    </source>
</reference>
<feature type="chain" id="PRO_5047411343" description="Sporulation and spore germination protein" evidence="1">
    <location>
        <begin position="22"/>
        <end position="301"/>
    </location>
</feature>
<proteinExistence type="predicted"/>